<evidence type="ECO:0000256" key="4">
    <source>
        <dbReference type="ARBA" id="ARBA00022519"/>
    </source>
</evidence>
<feature type="region of interest" description="Disordered" evidence="10">
    <location>
        <begin position="1"/>
        <end position="59"/>
    </location>
</feature>
<evidence type="ECO:0000256" key="1">
    <source>
        <dbReference type="ARBA" id="ARBA00004429"/>
    </source>
</evidence>
<feature type="transmembrane region" description="Helical" evidence="9">
    <location>
        <begin position="75"/>
        <end position="99"/>
    </location>
</feature>
<evidence type="ECO:0000256" key="3">
    <source>
        <dbReference type="ARBA" id="ARBA00022475"/>
    </source>
</evidence>
<keyword evidence="4 9" id="KW-0997">Cell inner membrane</keyword>
<evidence type="ECO:0000313" key="13">
    <source>
        <dbReference type="Proteomes" id="UP000309667"/>
    </source>
</evidence>
<keyword evidence="5 9" id="KW-0812">Transmembrane</keyword>
<gene>
    <name evidence="12" type="ORF">E9677_18195</name>
</gene>
<keyword evidence="13" id="KW-1185">Reference proteome</keyword>
<keyword evidence="3" id="KW-1003">Cell membrane</keyword>
<feature type="domain" description="Tripartite ATP-independent periplasmic transporters DctQ component" evidence="11">
    <location>
        <begin position="93"/>
        <end position="221"/>
    </location>
</feature>
<evidence type="ECO:0000313" key="12">
    <source>
        <dbReference type="EMBL" id="THV12662.1"/>
    </source>
</evidence>
<evidence type="ECO:0000256" key="9">
    <source>
        <dbReference type="RuleBase" id="RU369079"/>
    </source>
</evidence>
<keyword evidence="7 9" id="KW-0472">Membrane</keyword>
<dbReference type="PANTHER" id="PTHR35011:SF10">
    <property type="entry name" value="TRAP TRANSPORTER SMALL PERMEASE PROTEIN"/>
    <property type="match status" value="1"/>
</dbReference>
<evidence type="ECO:0000256" key="7">
    <source>
        <dbReference type="ARBA" id="ARBA00023136"/>
    </source>
</evidence>
<dbReference type="EMBL" id="STGT01000004">
    <property type="protein sequence ID" value="THV12662.1"/>
    <property type="molecule type" value="Genomic_DNA"/>
</dbReference>
<feature type="transmembrane region" description="Helical" evidence="9">
    <location>
        <begin position="111"/>
        <end position="134"/>
    </location>
</feature>
<comment type="similarity">
    <text evidence="8 9">Belongs to the TRAP transporter small permease family.</text>
</comment>
<proteinExistence type="inferred from homology"/>
<comment type="subunit">
    <text evidence="9">The complex comprises the extracytoplasmic solute receptor protein and the two transmembrane proteins.</text>
</comment>
<evidence type="ECO:0000259" key="11">
    <source>
        <dbReference type="Pfam" id="PF04290"/>
    </source>
</evidence>
<dbReference type="InterPro" id="IPR007387">
    <property type="entry name" value="TRAP_DctQ"/>
</dbReference>
<feature type="transmembrane region" description="Helical" evidence="9">
    <location>
        <begin position="199"/>
        <end position="222"/>
    </location>
</feature>
<evidence type="ECO:0000256" key="5">
    <source>
        <dbReference type="ARBA" id="ARBA00022692"/>
    </source>
</evidence>
<reference evidence="12 13" key="1">
    <citation type="submission" date="2019-04" db="EMBL/GenBank/DDBJ databases">
        <title>Genome sequence of strain 7209-2.</title>
        <authorList>
            <person name="Gao J."/>
            <person name="Sun J."/>
        </authorList>
    </citation>
    <scope>NUCLEOTIDE SEQUENCE [LARGE SCALE GENOMIC DNA]</scope>
    <source>
        <strain evidence="12 13">7209-2</strain>
    </source>
</reference>
<sequence length="240" mass="25947">MNRASPSCRKTSRSSFSMTSRRPHGQRSSHQSWKAGRAAHRTTRRLSLSGSGVSDPDGRSTMTLRQLGMLVDRMIAFLSMTGAVAAAAALAIIAVSVMIEVIARSVFNSPTLWAVEISTYAIIAAGFLGSAFVLRRGRHLEINLLTSRLPHSMQTWMGVITDACGAAFCFVVCLSGMRFVELSQIMGAVSVSELRVPLWIPQLTIPIGFALLGLEFLSRIMVRLGVVARRELADAASSHA</sequence>
<evidence type="ECO:0000256" key="8">
    <source>
        <dbReference type="ARBA" id="ARBA00038436"/>
    </source>
</evidence>
<keyword evidence="2 9" id="KW-0813">Transport</keyword>
<dbReference type="Pfam" id="PF04290">
    <property type="entry name" value="DctQ"/>
    <property type="match status" value="1"/>
</dbReference>
<comment type="caution">
    <text evidence="12">The sequence shown here is derived from an EMBL/GenBank/DDBJ whole genome shotgun (WGS) entry which is preliminary data.</text>
</comment>
<dbReference type="Proteomes" id="UP000309667">
    <property type="component" value="Unassembled WGS sequence"/>
</dbReference>
<comment type="function">
    <text evidence="9">Part of the tripartite ATP-independent periplasmic (TRAP) transport system.</text>
</comment>
<keyword evidence="6 9" id="KW-1133">Transmembrane helix</keyword>
<organism evidence="12 13">
    <name type="scientific">Rhizobium rhizophilum</name>
    <dbReference type="NCBI Taxonomy" id="1850373"/>
    <lineage>
        <taxon>Bacteria</taxon>
        <taxon>Pseudomonadati</taxon>
        <taxon>Pseudomonadota</taxon>
        <taxon>Alphaproteobacteria</taxon>
        <taxon>Hyphomicrobiales</taxon>
        <taxon>Rhizobiaceae</taxon>
        <taxon>Rhizobium/Agrobacterium group</taxon>
        <taxon>Rhizobium</taxon>
    </lineage>
</organism>
<comment type="subcellular location">
    <subcellularLocation>
        <location evidence="1 9">Cell inner membrane</location>
        <topology evidence="1 9">Multi-pass membrane protein</topology>
    </subcellularLocation>
</comment>
<dbReference type="PANTHER" id="PTHR35011">
    <property type="entry name" value="2,3-DIKETO-L-GULONATE TRAP TRANSPORTER SMALL PERMEASE PROTEIN YIAM"/>
    <property type="match status" value="1"/>
</dbReference>
<evidence type="ECO:0000256" key="6">
    <source>
        <dbReference type="ARBA" id="ARBA00022989"/>
    </source>
</evidence>
<evidence type="ECO:0000256" key="2">
    <source>
        <dbReference type="ARBA" id="ARBA00022448"/>
    </source>
</evidence>
<evidence type="ECO:0000256" key="10">
    <source>
        <dbReference type="SAM" id="MobiDB-lite"/>
    </source>
</evidence>
<feature type="transmembrane region" description="Helical" evidence="9">
    <location>
        <begin position="155"/>
        <end position="179"/>
    </location>
</feature>
<protein>
    <recommendedName>
        <fullName evidence="9">TRAP transporter small permease protein</fullName>
    </recommendedName>
</protein>
<dbReference type="InterPro" id="IPR055348">
    <property type="entry name" value="DctQ"/>
</dbReference>
<name>A0ABY2QS09_9HYPH</name>
<accession>A0ABY2QS09</accession>